<feature type="compositionally biased region" description="Basic and acidic residues" evidence="1">
    <location>
        <begin position="8"/>
        <end position="20"/>
    </location>
</feature>
<sequence length="364" mass="40607">MGTGHSKNSPDDQMRMKMENGFDDDDEDLEAFGVSDREKSRSKSNLSFHKTERAQVEDDEYFNNIYNKRPGKSLSSLNGSSIGVKSAPVGNKKEKDPEVAAAIAELEETFKVLGDGPVINPNTNNESQAPAFSESETQKEPNNRIPSPDCMHEEINPSGVQTQFIRGNSTSSGEIAATGQVQHDRFLISRGGDGTPDYNGIQRRASRLLDFNTSSHGECVTQSSRGSSSHNTMNSRGSEQRGLQLPNHSNFKRGKAHNSQSILMQQRRDFQKRQIDGNPISPNKSPKPNDVDLNEADWTYEPPKIDGFDAQKFKEINSRENQTTIVPIMLRGEEDKGYYSRSPDIPSYTKDELDLIASLEREVY</sequence>
<feature type="region of interest" description="Disordered" evidence="1">
    <location>
        <begin position="1"/>
        <end position="56"/>
    </location>
</feature>
<organism evidence="2 3">
    <name type="scientific">Orchesella dallaii</name>
    <dbReference type="NCBI Taxonomy" id="48710"/>
    <lineage>
        <taxon>Eukaryota</taxon>
        <taxon>Metazoa</taxon>
        <taxon>Ecdysozoa</taxon>
        <taxon>Arthropoda</taxon>
        <taxon>Hexapoda</taxon>
        <taxon>Collembola</taxon>
        <taxon>Entomobryomorpha</taxon>
        <taxon>Entomobryoidea</taxon>
        <taxon>Orchesellidae</taxon>
        <taxon>Orchesellinae</taxon>
        <taxon>Orchesella</taxon>
    </lineage>
</organism>
<feature type="compositionally biased region" description="Low complexity" evidence="1">
    <location>
        <begin position="278"/>
        <end position="288"/>
    </location>
</feature>
<feature type="region of interest" description="Disordered" evidence="1">
    <location>
        <begin position="69"/>
        <end position="96"/>
    </location>
</feature>
<feature type="compositionally biased region" description="Polar residues" evidence="1">
    <location>
        <begin position="158"/>
        <end position="173"/>
    </location>
</feature>
<keyword evidence="3" id="KW-1185">Reference proteome</keyword>
<feature type="compositionally biased region" description="Acidic residues" evidence="1">
    <location>
        <begin position="21"/>
        <end position="30"/>
    </location>
</feature>
<proteinExistence type="predicted"/>
<reference evidence="2 3" key="1">
    <citation type="submission" date="2024-08" db="EMBL/GenBank/DDBJ databases">
        <authorList>
            <person name="Cucini C."/>
            <person name="Frati F."/>
        </authorList>
    </citation>
    <scope>NUCLEOTIDE SEQUENCE [LARGE SCALE GENOMIC DNA]</scope>
</reference>
<feature type="region of interest" description="Disordered" evidence="1">
    <location>
        <begin position="114"/>
        <end position="182"/>
    </location>
</feature>
<gene>
    <name evidence="2" type="ORF">ODALV1_LOCUS4205</name>
</gene>
<protein>
    <submittedName>
        <fullName evidence="2">Uncharacterized protein</fullName>
    </submittedName>
</protein>
<evidence type="ECO:0000313" key="3">
    <source>
        <dbReference type="Proteomes" id="UP001642540"/>
    </source>
</evidence>
<evidence type="ECO:0000256" key="1">
    <source>
        <dbReference type="SAM" id="MobiDB-lite"/>
    </source>
</evidence>
<feature type="compositionally biased region" description="Polar residues" evidence="1">
    <location>
        <begin position="216"/>
        <end position="237"/>
    </location>
</feature>
<name>A0ABP1PV97_9HEXA</name>
<dbReference type="Proteomes" id="UP001642540">
    <property type="component" value="Unassembled WGS sequence"/>
</dbReference>
<evidence type="ECO:0000313" key="2">
    <source>
        <dbReference type="EMBL" id="CAL8078855.1"/>
    </source>
</evidence>
<feature type="compositionally biased region" description="Polar residues" evidence="1">
    <location>
        <begin position="120"/>
        <end position="130"/>
    </location>
</feature>
<feature type="region of interest" description="Disordered" evidence="1">
    <location>
        <begin position="274"/>
        <end position="304"/>
    </location>
</feature>
<dbReference type="EMBL" id="CAXLJM020000013">
    <property type="protein sequence ID" value="CAL8078855.1"/>
    <property type="molecule type" value="Genomic_DNA"/>
</dbReference>
<comment type="caution">
    <text evidence="2">The sequence shown here is derived from an EMBL/GenBank/DDBJ whole genome shotgun (WGS) entry which is preliminary data.</text>
</comment>
<feature type="region of interest" description="Disordered" evidence="1">
    <location>
        <begin position="216"/>
        <end position="259"/>
    </location>
</feature>
<feature type="compositionally biased region" description="Polar residues" evidence="1">
    <location>
        <begin position="73"/>
        <end position="83"/>
    </location>
</feature>
<accession>A0ABP1PV97</accession>